<feature type="disulfide bond" evidence="5">
    <location>
        <begin position="361"/>
        <end position="398"/>
    </location>
</feature>
<dbReference type="PANTHER" id="PTHR11485:SF57">
    <property type="entry name" value="TRANSFERRIN"/>
    <property type="match status" value="1"/>
</dbReference>
<gene>
    <name evidence="8" type="ORF">PUN28_001030</name>
</gene>
<dbReference type="SMART" id="SM00094">
    <property type="entry name" value="TR_FER"/>
    <property type="match status" value="1"/>
</dbReference>
<feature type="disulfide bond" evidence="5">
    <location>
        <begin position="509"/>
        <end position="535"/>
    </location>
</feature>
<feature type="chain" id="PRO_5043688362" description="Transferrin" evidence="6">
    <location>
        <begin position="17"/>
        <end position="724"/>
    </location>
</feature>
<dbReference type="GO" id="GO:0055037">
    <property type="term" value="C:recycling endosome"/>
    <property type="evidence" value="ECO:0007669"/>
    <property type="project" value="TreeGrafter"/>
</dbReference>
<proteinExistence type="inferred from homology"/>
<evidence type="ECO:0000313" key="9">
    <source>
        <dbReference type="Proteomes" id="UP001430953"/>
    </source>
</evidence>
<feature type="disulfide bond" evidence="5">
    <location>
        <begin position="591"/>
        <end position="608"/>
    </location>
</feature>
<dbReference type="AlphaFoldDB" id="A0AAW2H2H7"/>
<feature type="domain" description="Transferrin-like" evidence="7">
    <location>
        <begin position="21"/>
        <end position="353"/>
    </location>
</feature>
<evidence type="ECO:0000259" key="7">
    <source>
        <dbReference type="PROSITE" id="PS51408"/>
    </source>
</evidence>
<name>A0AAW2H2H7_9HYME</name>
<comment type="caution">
    <text evidence="8">The sequence shown here is derived from an EMBL/GenBank/DDBJ whole genome shotgun (WGS) entry which is preliminary data.</text>
</comment>
<dbReference type="Proteomes" id="UP001430953">
    <property type="component" value="Unassembled WGS sequence"/>
</dbReference>
<feature type="binding site" evidence="4">
    <location>
        <position position="413"/>
    </location>
    <ligand>
        <name>Fe(3+)</name>
        <dbReference type="ChEBI" id="CHEBI:29034"/>
        <label>1</label>
    </ligand>
</feature>
<dbReference type="Pfam" id="PF00405">
    <property type="entry name" value="Transferrin"/>
    <property type="match status" value="2"/>
</dbReference>
<reference evidence="8 9" key="1">
    <citation type="submission" date="2023-03" db="EMBL/GenBank/DDBJ databases">
        <title>High recombination rates correlate with genetic variation in Cardiocondyla obscurior ants.</title>
        <authorList>
            <person name="Errbii M."/>
        </authorList>
    </citation>
    <scope>NUCLEOTIDE SEQUENCE [LARGE SCALE GENOMIC DNA]</scope>
    <source>
        <strain evidence="8">Alpha-2009</strain>
        <tissue evidence="8">Whole body</tissue>
    </source>
</reference>
<feature type="domain" description="Transferrin-like" evidence="7">
    <location>
        <begin position="358"/>
        <end position="693"/>
    </location>
</feature>
<keyword evidence="3 4" id="KW-0479">Metal-binding</keyword>
<dbReference type="CDD" id="cd13529">
    <property type="entry name" value="PBP2_transferrin"/>
    <property type="match status" value="1"/>
</dbReference>
<dbReference type="PANTHER" id="PTHR11485">
    <property type="entry name" value="TRANSFERRIN"/>
    <property type="match status" value="1"/>
</dbReference>
<keyword evidence="3" id="KW-0410">Iron transport</keyword>
<evidence type="ECO:0000256" key="6">
    <source>
        <dbReference type="SAM" id="SignalP"/>
    </source>
</evidence>
<evidence type="ECO:0000256" key="5">
    <source>
        <dbReference type="PIRSR" id="PIRSR002549-4"/>
    </source>
</evidence>
<feature type="disulfide bond" evidence="5">
    <location>
        <begin position="532"/>
        <end position="543"/>
    </location>
</feature>
<evidence type="ECO:0000256" key="2">
    <source>
        <dbReference type="ARBA" id="ARBA00023157"/>
    </source>
</evidence>
<evidence type="ECO:0000256" key="1">
    <source>
        <dbReference type="ARBA" id="ARBA00022737"/>
    </source>
</evidence>
<dbReference type="GO" id="GO:0046872">
    <property type="term" value="F:metal ion binding"/>
    <property type="evidence" value="ECO:0007669"/>
    <property type="project" value="UniProtKB-KW"/>
</dbReference>
<feature type="disulfide bond" evidence="5">
    <location>
        <begin position="206"/>
        <end position="215"/>
    </location>
</feature>
<keyword evidence="3" id="KW-0406">Ion transport</keyword>
<feature type="disulfide bond" evidence="5">
    <location>
        <begin position="134"/>
        <end position="232"/>
    </location>
</feature>
<feature type="disulfide bond" evidence="5">
    <location>
        <begin position="371"/>
        <end position="389"/>
    </location>
</feature>
<dbReference type="GO" id="GO:0005886">
    <property type="term" value="C:plasma membrane"/>
    <property type="evidence" value="ECO:0007669"/>
    <property type="project" value="TreeGrafter"/>
</dbReference>
<evidence type="ECO:0000256" key="3">
    <source>
        <dbReference type="PIRNR" id="PIRNR002549"/>
    </source>
</evidence>
<keyword evidence="3 4" id="KW-0408">Iron</keyword>
<feature type="disulfide bond" evidence="5">
    <location>
        <begin position="468"/>
        <end position="560"/>
    </location>
</feature>
<dbReference type="Gene3D" id="3.40.190.10">
    <property type="entry name" value="Periplasmic binding protein-like II"/>
    <property type="match status" value="3"/>
</dbReference>
<sequence>MRNLVWVYLLIAAARAEYHQYKFCAPADIVSDNTCIALQRGESQVSCLRVADSAECSIRLAEGEADFGIFNAEELLLTQQFYPHNIQPIIQLRHKNRKEEDFEFQTVAVIHADLTQPNLLPNERIKRLRGSGFCHPGFSQSQWFNDYIFKYFENAVNPAQCHNDVTAIESELRNLRNFFGKACRPGQWAADSSFDHELKKKYPELCDLCDNKEACSYTTGRHHHGHEGALRCLARGGGKVAYVALEYVYEYFQRNESYQFLCPNGAVLPLSTENPCTWLKQPWSVIAAKKDVADTLKPKLLKWLQQQYKEDWIVTLSRVIQEDSWAFDILEKMTIGTYLNKGRTNTDVEAIQTCGKPIRWCTIGDLETNKCKWVATAAKALGVQPSISCLKANSTFQCFRDIQNNLTDIIVIDSNYGYLARTVYGLSTVLYSETELDKNSVTLAVVREPKDDFYPIKNFHDLKGRTACFPEYGGLSWLSFINTARLENIISSKSCDYPSLMSKLLSGACTPGIEDPNYSHEKISSNVASKLCSSCQRQNNTSCAANETNRYYGDKGALRCLTEGAGDLAFVEMSNILNDVTFDWNLYRILCKNGSLAQYPGFNIDELCALSVTIDSEVVGRKRDDEEVHWSNTILALLKMEDWLGYRVNARRPIHIYGPFNGTRDLLFKDSSSGLVDTSSMKKTVSAYKELFSHVDECSNGFAITANFIFVALAALYHLSSHVR</sequence>
<dbReference type="GO" id="GO:0006826">
    <property type="term" value="P:iron ion transport"/>
    <property type="evidence" value="ECO:0007669"/>
    <property type="project" value="UniProtKB-KW"/>
</dbReference>
<comment type="function">
    <text evidence="3">Transferrins are iron binding transport proteins which bind Fe(3+) ion in association with the binding of an anion, usually bicarbonate.</text>
</comment>
<dbReference type="SUPFAM" id="SSF53850">
    <property type="entry name" value="Periplasmic binding protein-like II"/>
    <property type="match status" value="2"/>
</dbReference>
<comment type="similarity">
    <text evidence="3">Belongs to the transferrin family.</text>
</comment>
<dbReference type="GO" id="GO:0005769">
    <property type="term" value="C:early endosome"/>
    <property type="evidence" value="ECO:0007669"/>
    <property type="project" value="TreeGrafter"/>
</dbReference>
<accession>A0AAW2H2H7</accession>
<feature type="disulfide bond" evidence="5">
    <location>
        <begin position="183"/>
        <end position="209"/>
    </location>
</feature>
<protein>
    <recommendedName>
        <fullName evidence="3">Transferrin</fullName>
    </recommendedName>
</protein>
<keyword evidence="9" id="KW-1185">Reference proteome</keyword>
<dbReference type="EMBL" id="JADYXP020000001">
    <property type="protein sequence ID" value="KAL0133777.1"/>
    <property type="molecule type" value="Genomic_DNA"/>
</dbReference>
<feature type="disulfide bond" evidence="5">
    <location>
        <begin position="262"/>
        <end position="276"/>
    </location>
</feature>
<evidence type="ECO:0000256" key="4">
    <source>
        <dbReference type="PIRSR" id="PIRSR002549-3"/>
    </source>
</evidence>
<dbReference type="PRINTS" id="PR00422">
    <property type="entry name" value="TRANSFERRIN"/>
</dbReference>
<feature type="signal peptide" evidence="6">
    <location>
        <begin position="1"/>
        <end position="16"/>
    </location>
</feature>
<dbReference type="PIRSF" id="PIRSF002549">
    <property type="entry name" value="Transferrin"/>
    <property type="match status" value="1"/>
</dbReference>
<keyword evidence="2 5" id="KW-1015">Disulfide bond</keyword>
<keyword evidence="1" id="KW-0677">Repeat</keyword>
<dbReference type="PROSITE" id="PS51408">
    <property type="entry name" value="TRANSFERRIN_LIKE_4"/>
    <property type="match status" value="2"/>
</dbReference>
<dbReference type="InterPro" id="IPR001156">
    <property type="entry name" value="Transferrin-like_dom"/>
</dbReference>
<feature type="disulfide bond" evidence="5">
    <location>
        <begin position="35"/>
        <end position="47"/>
    </location>
</feature>
<evidence type="ECO:0000313" key="8">
    <source>
        <dbReference type="EMBL" id="KAL0133777.1"/>
    </source>
</evidence>
<keyword evidence="3" id="KW-0813">Transport</keyword>
<organism evidence="8 9">
    <name type="scientific">Cardiocondyla obscurior</name>
    <dbReference type="NCBI Taxonomy" id="286306"/>
    <lineage>
        <taxon>Eukaryota</taxon>
        <taxon>Metazoa</taxon>
        <taxon>Ecdysozoa</taxon>
        <taxon>Arthropoda</taxon>
        <taxon>Hexapoda</taxon>
        <taxon>Insecta</taxon>
        <taxon>Pterygota</taxon>
        <taxon>Neoptera</taxon>
        <taxon>Endopterygota</taxon>
        <taxon>Hymenoptera</taxon>
        <taxon>Apocrita</taxon>
        <taxon>Aculeata</taxon>
        <taxon>Formicoidea</taxon>
        <taxon>Formicidae</taxon>
        <taxon>Myrmicinae</taxon>
        <taxon>Cardiocondyla</taxon>
    </lineage>
</organism>
<keyword evidence="6" id="KW-0732">Signal</keyword>
<dbReference type="GO" id="GO:0005615">
    <property type="term" value="C:extracellular space"/>
    <property type="evidence" value="ECO:0007669"/>
    <property type="project" value="InterPro"/>
</dbReference>
<dbReference type="InterPro" id="IPR016357">
    <property type="entry name" value="Transferrin"/>
</dbReference>